<organism evidence="1 2">
    <name type="scientific">Candidatus Magnetobacterium bavaricum</name>
    <dbReference type="NCBI Taxonomy" id="29290"/>
    <lineage>
        <taxon>Bacteria</taxon>
        <taxon>Pseudomonadati</taxon>
        <taxon>Nitrospirota</taxon>
        <taxon>Thermodesulfovibrionia</taxon>
        <taxon>Thermodesulfovibrionales</taxon>
        <taxon>Candidatus Magnetobacteriaceae</taxon>
        <taxon>Candidatus Magnetobacterium</taxon>
    </lineage>
</organism>
<dbReference type="Proteomes" id="UP000033423">
    <property type="component" value="Unassembled WGS sequence"/>
</dbReference>
<dbReference type="PANTHER" id="PTHR41317:SF1">
    <property type="entry name" value="PD-(D_E)XK NUCLEASE FAMILY TRANSPOSASE"/>
    <property type="match status" value="1"/>
</dbReference>
<dbReference type="EMBL" id="LACI01000181">
    <property type="protein sequence ID" value="KJU87417.1"/>
    <property type="molecule type" value="Genomic_DNA"/>
</dbReference>
<keyword evidence="2" id="KW-1185">Reference proteome</keyword>
<dbReference type="AlphaFoldDB" id="A0A0F3H001"/>
<accession>A0A0F3H001</accession>
<dbReference type="NCBIfam" id="TIGR01784">
    <property type="entry name" value="T_den_put_tspse"/>
    <property type="match status" value="1"/>
</dbReference>
<name>A0A0F3H001_9BACT</name>
<proteinExistence type="predicted"/>
<feature type="non-terminal residue" evidence="1">
    <location>
        <position position="179"/>
    </location>
</feature>
<dbReference type="InterPro" id="IPR010106">
    <property type="entry name" value="RpnA"/>
</dbReference>
<comment type="caution">
    <text evidence="1">The sequence shown here is derived from an EMBL/GenBank/DDBJ whole genome shotgun (WGS) entry which is preliminary data.</text>
</comment>
<reference evidence="1 2" key="1">
    <citation type="submission" date="2015-02" db="EMBL/GenBank/DDBJ databases">
        <title>Single-cell genomics of uncultivated deep-branching MTB reveals a conserved set of magnetosome genes.</title>
        <authorList>
            <person name="Kolinko S."/>
            <person name="Richter M."/>
            <person name="Glockner F.O."/>
            <person name="Brachmann A."/>
            <person name="Schuler D."/>
        </authorList>
    </citation>
    <scope>NUCLEOTIDE SEQUENCE [LARGE SCALE GENOMIC DNA]</scope>
    <source>
        <strain evidence="1">TM-1</strain>
    </source>
</reference>
<dbReference type="PANTHER" id="PTHR41317">
    <property type="entry name" value="PD-(D_E)XK NUCLEASE FAMILY TRANSPOSASE"/>
    <property type="match status" value="1"/>
</dbReference>
<evidence type="ECO:0000313" key="1">
    <source>
        <dbReference type="EMBL" id="KJU87417.1"/>
    </source>
</evidence>
<evidence type="ECO:0000313" key="2">
    <source>
        <dbReference type="Proteomes" id="UP000033423"/>
    </source>
</evidence>
<sequence length="179" mass="20989">MRFVDVKSDIAFKRIFGNEARKEILISFLNAVLGLSGDREIGEITILSPYQAPKIDELKYTVVDIRAVDKRGVIFIIEIQVQREKGFTKRVLYYTSKAYINQLGKGEDYPMLKKVIYIGIVDFNIFDGDNYLTRHLILDTVTLKNELEDFEFNFIELPKFNKKEDEVESIIEKWVYFIK</sequence>
<gene>
    <name evidence="1" type="ORF">MBAV_000389</name>
</gene>
<protein>
    <submittedName>
        <fullName evidence="1">Transposase</fullName>
    </submittedName>
</protein>
<dbReference type="Pfam" id="PF12784">
    <property type="entry name" value="PDDEXK_2"/>
    <property type="match status" value="1"/>
</dbReference>